<dbReference type="Pfam" id="PF12796">
    <property type="entry name" value="Ank_2"/>
    <property type="match status" value="4"/>
</dbReference>
<dbReference type="SUPFAM" id="SSF48403">
    <property type="entry name" value="Ankyrin repeat"/>
    <property type="match status" value="3"/>
</dbReference>
<evidence type="ECO:0000313" key="4">
    <source>
        <dbReference type="EMBL" id="GAB1314688.1"/>
    </source>
</evidence>
<feature type="repeat" description="ANK" evidence="3">
    <location>
        <begin position="262"/>
        <end position="294"/>
    </location>
</feature>
<accession>A0ABQ0GA89</accession>
<feature type="repeat" description="ANK" evidence="3">
    <location>
        <begin position="486"/>
        <end position="518"/>
    </location>
</feature>
<dbReference type="PRINTS" id="PR01415">
    <property type="entry name" value="ANKYRIN"/>
</dbReference>
<gene>
    <name evidence="4" type="ORF">MFIFM68171_04898</name>
</gene>
<feature type="repeat" description="ANK" evidence="3">
    <location>
        <begin position="229"/>
        <end position="261"/>
    </location>
</feature>
<dbReference type="Proteomes" id="UP001628179">
    <property type="component" value="Unassembled WGS sequence"/>
</dbReference>
<dbReference type="PANTHER" id="PTHR24198:SF165">
    <property type="entry name" value="ANKYRIN REPEAT-CONTAINING PROTEIN-RELATED"/>
    <property type="match status" value="1"/>
</dbReference>
<comment type="caution">
    <text evidence="4">The sequence shown here is derived from an EMBL/GenBank/DDBJ whole genome shotgun (WGS) entry which is preliminary data.</text>
</comment>
<sequence length="709" mass="77548">MAVDPLTITTSIITLSKTLHQAIHLLSDFGSAEEKVAEIKRNCALTASVLDYLQQQLKSSVPPKLLIDGADRAAADPDVGINLAAILKDNVSQLQLELDVFVVELASLRKPCLTETRIGRLLSNGLVAWKMSYLEAMDHKIVRKRMQLELVLNNLQSHNAERRLSHGSITSALSEFIKRRLSHASDPLPPPSYEAQEKLIKAIKDGNKRELEALLQEVSPNFHFRHGVDELFPLHLAAMGGDSAMVDLLISQNSKVDCCSRTGETPLMLAIKHDHAVVAITLIRRGADILMADGEGQTALHIAARNNMYAVAQVLLRNGADANAYDKAGRTPLMEAVCRGDRDTQPHDTSVLRVLLEPNRQGIAADPILGTPREHYTPLHHAAAQGYLEDVQIMLTATGSRRAMDRLVLDSLQRTPLWFAAKNGHVDVVKLLIRLGADVNHRSRDANDPTPLWAMAASALASSSSLSGVSVLLNAGADPNTRHPGDGHTLLHRACRAGDVTLGALLLQHGADPRLRDVSGMQPIHYAAREGREASVEQLLRCETFRVDVDSADSGGVTPLMLAAEHGHDFLVKSLVEHKPQGADWRHRDRAGCDAFYVACARGHVLCAAYLLGCGADVNMRNEKHNTPLHVAARMGEVETVGWLLRMGADREAKSIVPFDGMTVVGTPADIARAAGPEEEVYKRTAELIDRWDANQRRTIRYTVSRISR</sequence>
<dbReference type="GeneID" id="98175641"/>
<evidence type="ECO:0000256" key="1">
    <source>
        <dbReference type="ARBA" id="ARBA00022737"/>
    </source>
</evidence>
<reference evidence="4 5" key="1">
    <citation type="submission" date="2024-09" db="EMBL/GenBank/DDBJ databases">
        <title>Itraconazole resistance in Madurella fahalii resulting from another homologue of gene encoding cytochrome P450 14-alpha sterol demethylase (CYP51).</title>
        <authorList>
            <person name="Yoshioka I."/>
            <person name="Fahal A.H."/>
            <person name="Kaneko S."/>
            <person name="Yaguchi T."/>
        </authorList>
    </citation>
    <scope>NUCLEOTIDE SEQUENCE [LARGE SCALE GENOMIC DNA]</scope>
    <source>
        <strain evidence="4 5">IFM 68171</strain>
    </source>
</reference>
<dbReference type="RefSeq" id="XP_070916419.1">
    <property type="nucleotide sequence ID" value="XM_071060318.1"/>
</dbReference>
<feature type="repeat" description="ANK" evidence="3">
    <location>
        <begin position="412"/>
        <end position="444"/>
    </location>
</feature>
<dbReference type="PANTHER" id="PTHR24198">
    <property type="entry name" value="ANKYRIN REPEAT AND PROTEIN KINASE DOMAIN-CONTAINING PROTEIN"/>
    <property type="match status" value="1"/>
</dbReference>
<keyword evidence="2 3" id="KW-0040">ANK repeat</keyword>
<dbReference type="PROSITE" id="PS50297">
    <property type="entry name" value="ANK_REP_REGION"/>
    <property type="match status" value="6"/>
</dbReference>
<feature type="repeat" description="ANK" evidence="3">
    <location>
        <begin position="591"/>
        <end position="623"/>
    </location>
</feature>
<feature type="repeat" description="ANK" evidence="3">
    <location>
        <begin position="624"/>
        <end position="656"/>
    </location>
</feature>
<dbReference type="Gene3D" id="1.25.40.20">
    <property type="entry name" value="Ankyrin repeat-containing domain"/>
    <property type="match status" value="4"/>
</dbReference>
<name>A0ABQ0GA89_9PEZI</name>
<feature type="repeat" description="ANK" evidence="3">
    <location>
        <begin position="295"/>
        <end position="327"/>
    </location>
</feature>
<dbReference type="InterPro" id="IPR002110">
    <property type="entry name" value="Ankyrin_rpt"/>
</dbReference>
<proteinExistence type="predicted"/>
<dbReference type="InterPro" id="IPR036770">
    <property type="entry name" value="Ankyrin_rpt-contain_sf"/>
</dbReference>
<dbReference type="Pfam" id="PF00023">
    <property type="entry name" value="Ank"/>
    <property type="match status" value="1"/>
</dbReference>
<dbReference type="EMBL" id="BAAFSV010000002">
    <property type="protein sequence ID" value="GAB1314688.1"/>
    <property type="molecule type" value="Genomic_DNA"/>
</dbReference>
<feature type="repeat" description="ANK" evidence="3">
    <location>
        <begin position="374"/>
        <end position="406"/>
    </location>
</feature>
<keyword evidence="1" id="KW-0677">Repeat</keyword>
<protein>
    <recommendedName>
        <fullName evidence="6">Ankyrin repeat protein</fullName>
    </recommendedName>
</protein>
<evidence type="ECO:0000256" key="2">
    <source>
        <dbReference type="ARBA" id="ARBA00023043"/>
    </source>
</evidence>
<organism evidence="4 5">
    <name type="scientific">Madurella fahalii</name>
    <dbReference type="NCBI Taxonomy" id="1157608"/>
    <lineage>
        <taxon>Eukaryota</taxon>
        <taxon>Fungi</taxon>
        <taxon>Dikarya</taxon>
        <taxon>Ascomycota</taxon>
        <taxon>Pezizomycotina</taxon>
        <taxon>Sordariomycetes</taxon>
        <taxon>Sordariomycetidae</taxon>
        <taxon>Sordariales</taxon>
        <taxon>Sordariales incertae sedis</taxon>
        <taxon>Madurella</taxon>
    </lineage>
</organism>
<dbReference type="SMART" id="SM00248">
    <property type="entry name" value="ANK"/>
    <property type="match status" value="12"/>
</dbReference>
<dbReference type="PROSITE" id="PS50088">
    <property type="entry name" value="ANK_REPEAT"/>
    <property type="match status" value="8"/>
</dbReference>
<evidence type="ECO:0000256" key="3">
    <source>
        <dbReference type="PROSITE-ProRule" id="PRU00023"/>
    </source>
</evidence>
<evidence type="ECO:0000313" key="5">
    <source>
        <dbReference type="Proteomes" id="UP001628179"/>
    </source>
</evidence>
<keyword evidence="5" id="KW-1185">Reference proteome</keyword>
<evidence type="ECO:0008006" key="6">
    <source>
        <dbReference type="Google" id="ProtNLM"/>
    </source>
</evidence>